<evidence type="ECO:0000256" key="1">
    <source>
        <dbReference type="SAM" id="SignalP"/>
    </source>
</evidence>
<proteinExistence type="predicted"/>
<feature type="signal peptide" evidence="1">
    <location>
        <begin position="1"/>
        <end position="24"/>
    </location>
</feature>
<evidence type="ECO:0000313" key="3">
    <source>
        <dbReference type="Proteomes" id="UP000236742"/>
    </source>
</evidence>
<gene>
    <name evidence="2" type="ORF">SAMN05421751_1343</name>
</gene>
<dbReference type="PROSITE" id="PS51257">
    <property type="entry name" value="PROKAR_LIPOPROTEIN"/>
    <property type="match status" value="1"/>
</dbReference>
<keyword evidence="1" id="KW-0732">Signal</keyword>
<dbReference type="OrthoDB" id="7857214at2"/>
<reference evidence="2 3" key="1">
    <citation type="submission" date="2016-10" db="EMBL/GenBank/DDBJ databases">
        <authorList>
            <person name="de Groot N.N."/>
        </authorList>
    </citation>
    <scope>NUCLEOTIDE SEQUENCE [LARGE SCALE GENOMIC DNA]</scope>
    <source>
        <strain evidence="2 3">DSM 23413</strain>
    </source>
</reference>
<sequence>MLKRNLLSLPPATLFACLALPAFASWSYSPGGGPAGSASVRGSDGSVLTVDCGNSGEVGVVVKPDIRPTSMRRGAEGYLGFVIDGRENQRINVLVRCEANQCSSGGRPGVLPLVQALRAGSSVQIWWEDWDLATYSLAGSSRAIGRIQAAGCPGF</sequence>
<protein>
    <submittedName>
        <fullName evidence="2">Uncharacterized protein</fullName>
    </submittedName>
</protein>
<accession>A0A1H5ZDQ2</accession>
<organism evidence="2 3">
    <name type="scientific">Jhaorihella thermophila</name>
    <dbReference type="NCBI Taxonomy" id="488547"/>
    <lineage>
        <taxon>Bacteria</taxon>
        <taxon>Pseudomonadati</taxon>
        <taxon>Pseudomonadota</taxon>
        <taxon>Alphaproteobacteria</taxon>
        <taxon>Rhodobacterales</taxon>
        <taxon>Paracoccaceae</taxon>
        <taxon>Jhaorihella</taxon>
    </lineage>
</organism>
<dbReference type="AlphaFoldDB" id="A0A1H5ZDQ2"/>
<feature type="chain" id="PRO_5009291436" evidence="1">
    <location>
        <begin position="25"/>
        <end position="155"/>
    </location>
</feature>
<keyword evidence="3" id="KW-1185">Reference proteome</keyword>
<dbReference type="Proteomes" id="UP000236742">
    <property type="component" value="Unassembled WGS sequence"/>
</dbReference>
<dbReference type="RefSeq" id="WP_104009397.1">
    <property type="nucleotide sequence ID" value="NZ_FNVD01000034.1"/>
</dbReference>
<evidence type="ECO:0000313" key="2">
    <source>
        <dbReference type="EMBL" id="SEG33496.1"/>
    </source>
</evidence>
<name>A0A1H5ZDQ2_9RHOB</name>
<dbReference type="EMBL" id="FNVD01000034">
    <property type="protein sequence ID" value="SEG33496.1"/>
    <property type="molecule type" value="Genomic_DNA"/>
</dbReference>